<proteinExistence type="predicted"/>
<keyword evidence="2" id="KW-1185">Reference proteome</keyword>
<protein>
    <submittedName>
        <fullName evidence="1">826_t:CDS:1</fullName>
    </submittedName>
</protein>
<organism evidence="1 2">
    <name type="scientific">Paraglomus brasilianum</name>
    <dbReference type="NCBI Taxonomy" id="144538"/>
    <lineage>
        <taxon>Eukaryota</taxon>
        <taxon>Fungi</taxon>
        <taxon>Fungi incertae sedis</taxon>
        <taxon>Mucoromycota</taxon>
        <taxon>Glomeromycotina</taxon>
        <taxon>Glomeromycetes</taxon>
        <taxon>Paraglomerales</taxon>
        <taxon>Paraglomeraceae</taxon>
        <taxon>Paraglomus</taxon>
    </lineage>
</organism>
<reference evidence="1" key="1">
    <citation type="submission" date="2021-06" db="EMBL/GenBank/DDBJ databases">
        <authorList>
            <person name="Kallberg Y."/>
            <person name="Tangrot J."/>
            <person name="Rosling A."/>
        </authorList>
    </citation>
    <scope>NUCLEOTIDE SEQUENCE</scope>
    <source>
        <strain evidence="1">BR232B</strain>
    </source>
</reference>
<evidence type="ECO:0000313" key="2">
    <source>
        <dbReference type="Proteomes" id="UP000789739"/>
    </source>
</evidence>
<evidence type="ECO:0000313" key="1">
    <source>
        <dbReference type="EMBL" id="CAG8585918.1"/>
    </source>
</evidence>
<name>A0A9N9G7A7_9GLOM</name>
<accession>A0A9N9G7A7</accession>
<sequence>MNKENKTITSLYDKYKNTPKKLKIICDWDEVIQAHEPHALWLTHASEDEKLTYNDFRDYFKMFWENDVMIEYSPYGSKMSSKASDPRVKNVDLEQQQEIKNSPNFYHQAPFLTIAEDLLKLIKEDKIEKLIFLSAYDKRKFHGGDMRKENIFRETFGKLAHFNKPPFMGLTLIPFDSETQGRTKAE</sequence>
<dbReference type="AlphaFoldDB" id="A0A9N9G7A7"/>
<dbReference type="OrthoDB" id="2445969at2759"/>
<dbReference type="EMBL" id="CAJVPI010000971">
    <property type="protein sequence ID" value="CAG8585918.1"/>
    <property type="molecule type" value="Genomic_DNA"/>
</dbReference>
<comment type="caution">
    <text evidence="1">The sequence shown here is derived from an EMBL/GenBank/DDBJ whole genome shotgun (WGS) entry which is preliminary data.</text>
</comment>
<dbReference type="Proteomes" id="UP000789739">
    <property type="component" value="Unassembled WGS sequence"/>
</dbReference>
<gene>
    <name evidence="1" type="ORF">PBRASI_LOCUS6868</name>
</gene>